<dbReference type="SUPFAM" id="SSF55729">
    <property type="entry name" value="Acyl-CoA N-acyltransferases (Nat)"/>
    <property type="match status" value="1"/>
</dbReference>
<comment type="function">
    <text evidence="5">Acetylates the N-terminal alanine of ribosomal protein bS18.</text>
</comment>
<sequence>MEIRRITRADAHALAELDKRCFAVPWSERSFEDETENTLAVYFAAEDNGVIAGYCGFWQVAGEGDITNIAVAPEYRRRGLGSRLLERALREAERLKLCSMTLEVRKSNEAAKALYGKFGFEPVGVRVRYYSDNNEDALIMMRRLKTNE</sequence>
<dbReference type="EMBL" id="DVLU01000100">
    <property type="protein sequence ID" value="HIT86074.1"/>
    <property type="molecule type" value="Genomic_DNA"/>
</dbReference>
<protein>
    <recommendedName>
        <fullName evidence="5">[Ribosomal protein bS18]-alanine N-acetyltransferase</fullName>
        <ecNumber evidence="5">2.3.1.266</ecNumber>
    </recommendedName>
</protein>
<organism evidence="7 8">
    <name type="scientific">Candidatus Ornithomonoglobus intestinigallinarum</name>
    <dbReference type="NCBI Taxonomy" id="2840894"/>
    <lineage>
        <taxon>Bacteria</taxon>
        <taxon>Bacillati</taxon>
        <taxon>Bacillota</taxon>
        <taxon>Clostridia</taxon>
        <taxon>Candidatus Ornithomonoglobus</taxon>
    </lineage>
</organism>
<dbReference type="PROSITE" id="PS51186">
    <property type="entry name" value="GNAT"/>
    <property type="match status" value="1"/>
</dbReference>
<dbReference type="GO" id="GO:0008999">
    <property type="term" value="F:protein-N-terminal-alanine acetyltransferase activity"/>
    <property type="evidence" value="ECO:0007669"/>
    <property type="project" value="UniProtKB-EC"/>
</dbReference>
<dbReference type="PANTHER" id="PTHR43420">
    <property type="entry name" value="ACETYLTRANSFERASE"/>
    <property type="match status" value="1"/>
</dbReference>
<evidence type="ECO:0000256" key="5">
    <source>
        <dbReference type="RuleBase" id="RU363094"/>
    </source>
</evidence>
<dbReference type="InterPro" id="IPR050680">
    <property type="entry name" value="YpeA/RimI_acetyltransf"/>
</dbReference>
<evidence type="ECO:0000256" key="1">
    <source>
        <dbReference type="ARBA" id="ARBA00005395"/>
    </source>
</evidence>
<dbReference type="CDD" id="cd04301">
    <property type="entry name" value="NAT_SF"/>
    <property type="match status" value="1"/>
</dbReference>
<evidence type="ECO:0000313" key="7">
    <source>
        <dbReference type="EMBL" id="HIT86074.1"/>
    </source>
</evidence>
<keyword evidence="3" id="KW-0808">Transferase</keyword>
<comment type="caution">
    <text evidence="7">The sequence shown here is derived from an EMBL/GenBank/DDBJ whole genome shotgun (WGS) entry which is preliminary data.</text>
</comment>
<evidence type="ECO:0000256" key="2">
    <source>
        <dbReference type="ARBA" id="ARBA00022490"/>
    </source>
</evidence>
<feature type="domain" description="N-acetyltransferase" evidence="6">
    <location>
        <begin position="1"/>
        <end position="145"/>
    </location>
</feature>
<dbReference type="InterPro" id="IPR000182">
    <property type="entry name" value="GNAT_dom"/>
</dbReference>
<dbReference type="NCBIfam" id="TIGR01575">
    <property type="entry name" value="rimI"/>
    <property type="match status" value="1"/>
</dbReference>
<dbReference type="Gene3D" id="3.40.630.30">
    <property type="match status" value="1"/>
</dbReference>
<evidence type="ECO:0000259" key="6">
    <source>
        <dbReference type="PROSITE" id="PS51186"/>
    </source>
</evidence>
<dbReference type="InterPro" id="IPR006464">
    <property type="entry name" value="AcTrfase_RimI/Ard1"/>
</dbReference>
<keyword evidence="7" id="KW-0689">Ribosomal protein</keyword>
<dbReference type="PANTHER" id="PTHR43420:SF44">
    <property type="entry name" value="ACETYLTRANSFERASE YPEA"/>
    <property type="match status" value="1"/>
</dbReference>
<comment type="catalytic activity">
    <reaction evidence="5">
        <text>N-terminal L-alanyl-[ribosomal protein bS18] + acetyl-CoA = N-terminal N(alpha)-acetyl-L-alanyl-[ribosomal protein bS18] + CoA + H(+)</text>
        <dbReference type="Rhea" id="RHEA:43756"/>
        <dbReference type="Rhea" id="RHEA-COMP:10676"/>
        <dbReference type="Rhea" id="RHEA-COMP:10677"/>
        <dbReference type="ChEBI" id="CHEBI:15378"/>
        <dbReference type="ChEBI" id="CHEBI:57287"/>
        <dbReference type="ChEBI" id="CHEBI:57288"/>
        <dbReference type="ChEBI" id="CHEBI:64718"/>
        <dbReference type="ChEBI" id="CHEBI:83683"/>
        <dbReference type="EC" id="2.3.1.266"/>
    </reaction>
</comment>
<proteinExistence type="inferred from homology"/>
<evidence type="ECO:0000256" key="3">
    <source>
        <dbReference type="ARBA" id="ARBA00022679"/>
    </source>
</evidence>
<dbReference type="GO" id="GO:0005737">
    <property type="term" value="C:cytoplasm"/>
    <property type="evidence" value="ECO:0007669"/>
    <property type="project" value="UniProtKB-SubCell"/>
</dbReference>
<dbReference type="EC" id="2.3.1.266" evidence="5"/>
<evidence type="ECO:0000313" key="8">
    <source>
        <dbReference type="Proteomes" id="UP000824165"/>
    </source>
</evidence>
<name>A0A9D1H5Z7_9FIRM</name>
<keyword evidence="7" id="KW-0687">Ribonucleoprotein</keyword>
<accession>A0A9D1H5Z7</accession>
<evidence type="ECO:0000256" key="4">
    <source>
        <dbReference type="ARBA" id="ARBA00023315"/>
    </source>
</evidence>
<reference evidence="7" key="1">
    <citation type="submission" date="2020-10" db="EMBL/GenBank/DDBJ databases">
        <authorList>
            <person name="Gilroy R."/>
        </authorList>
    </citation>
    <scope>NUCLEOTIDE SEQUENCE</scope>
    <source>
        <strain evidence="7">CHK181-108</strain>
    </source>
</reference>
<dbReference type="Pfam" id="PF00583">
    <property type="entry name" value="Acetyltransf_1"/>
    <property type="match status" value="1"/>
</dbReference>
<keyword evidence="2 5" id="KW-0963">Cytoplasm</keyword>
<dbReference type="GO" id="GO:0005840">
    <property type="term" value="C:ribosome"/>
    <property type="evidence" value="ECO:0007669"/>
    <property type="project" value="UniProtKB-KW"/>
</dbReference>
<comment type="similarity">
    <text evidence="1 5">Belongs to the acetyltransferase family. RimI subfamily.</text>
</comment>
<dbReference type="InterPro" id="IPR016181">
    <property type="entry name" value="Acyl_CoA_acyltransferase"/>
</dbReference>
<dbReference type="AlphaFoldDB" id="A0A9D1H5Z7"/>
<gene>
    <name evidence="7" type="primary">rimI</name>
    <name evidence="7" type="ORF">IAA60_09275</name>
</gene>
<comment type="subcellular location">
    <subcellularLocation>
        <location evidence="5">Cytoplasm</location>
    </subcellularLocation>
</comment>
<dbReference type="Proteomes" id="UP000824165">
    <property type="component" value="Unassembled WGS sequence"/>
</dbReference>
<keyword evidence="4" id="KW-0012">Acyltransferase</keyword>
<reference evidence="7" key="2">
    <citation type="journal article" date="2021" name="PeerJ">
        <title>Extensive microbial diversity within the chicken gut microbiome revealed by metagenomics and culture.</title>
        <authorList>
            <person name="Gilroy R."/>
            <person name="Ravi A."/>
            <person name="Getino M."/>
            <person name="Pursley I."/>
            <person name="Horton D.L."/>
            <person name="Alikhan N.F."/>
            <person name="Baker D."/>
            <person name="Gharbi K."/>
            <person name="Hall N."/>
            <person name="Watson M."/>
            <person name="Adriaenssens E.M."/>
            <person name="Foster-Nyarko E."/>
            <person name="Jarju S."/>
            <person name="Secka A."/>
            <person name="Antonio M."/>
            <person name="Oren A."/>
            <person name="Chaudhuri R.R."/>
            <person name="La Ragione R."/>
            <person name="Hildebrand F."/>
            <person name="Pallen M.J."/>
        </authorList>
    </citation>
    <scope>NUCLEOTIDE SEQUENCE</scope>
    <source>
        <strain evidence="7">CHK181-108</strain>
    </source>
</reference>